<feature type="compositionally biased region" description="Acidic residues" evidence="1">
    <location>
        <begin position="194"/>
        <end position="204"/>
    </location>
</feature>
<evidence type="ECO:0000313" key="2">
    <source>
        <dbReference type="EMBL" id="PPR07080.1"/>
    </source>
</evidence>
<feature type="compositionally biased region" description="Basic and acidic residues" evidence="1">
    <location>
        <begin position="1"/>
        <end position="12"/>
    </location>
</feature>
<feature type="compositionally biased region" description="Basic and acidic residues" evidence="1">
    <location>
        <begin position="524"/>
        <end position="533"/>
    </location>
</feature>
<dbReference type="InParanoid" id="A0A409YVQ0"/>
<dbReference type="OrthoDB" id="3256408at2759"/>
<organism evidence="2 3">
    <name type="scientific">Panaeolus cyanescens</name>
    <dbReference type="NCBI Taxonomy" id="181874"/>
    <lineage>
        <taxon>Eukaryota</taxon>
        <taxon>Fungi</taxon>
        <taxon>Dikarya</taxon>
        <taxon>Basidiomycota</taxon>
        <taxon>Agaricomycotina</taxon>
        <taxon>Agaricomycetes</taxon>
        <taxon>Agaricomycetidae</taxon>
        <taxon>Agaricales</taxon>
        <taxon>Agaricineae</taxon>
        <taxon>Galeropsidaceae</taxon>
        <taxon>Panaeolus</taxon>
    </lineage>
</organism>
<proteinExistence type="predicted"/>
<feature type="region of interest" description="Disordered" evidence="1">
    <location>
        <begin position="295"/>
        <end position="324"/>
    </location>
</feature>
<sequence>MLPIDDSFRSSHESPSSRCMGNPDLQLQSGYSRMPSLQPRAECSTRPSAFGIHDSLLGIGACNPCNDIFCDTCERGGVRVAHPTSSGNCYNERNVKEHVPMDAYKSSRPHIYQSSLQHKVDGHHAMPFLMSTPLFHGGLWEGHSHSEKQHMESLDSAYWDADVLSSDDNDDWTSRRPYLQVDTTCKWTHSPESDSMETDTDDDSLLSNSTLSFSPPYSDSSDPPLPAHLFDLEDERHASSSTSSPQRAPSIPLARTEANHIYPPLEEYPEHFQLHDITPMDLPSHASHHLYDHYDHEPLSSEAGPSRKPISPLGTSSGSLFSSTPSELSFSNPFDVSPLLSFHYPSEWTPYDYPVPCSPSRRRSRDLPLPDSDPTQTRPSSGIKLLSLPGAITDDDLIPASLASNNFIPDLEPISPPTPATAGLLLWGTDGPISDADLPIRRSYSPEPDSDLNGLDSKDLDELAERAGVDIDKEEVRRVYEMRTRKRSLSACSGLPHSQEKWEREQARELGLLLKLKLHLGEDNQKDKRHDSKTVMFADTPELTPSSTAASSRRSSVDETMDESSRSQASQPSKTSPKNRISSIDQLVANMVFHRQQEPLRRHPVRTRTWSPVSNTAFVPTSSPLSPKGSSRALESCKPSFVSPKSPLRHVILPGEDDDNSGDLVADDDVLDLDFLPLNTFAMGESSWLESAPAISTGQDGEAEHDRSDAGESSAGNDAKGNLDEERNEHTDSALTRMENTTPTTTANDESERFCEPESSPGL</sequence>
<feature type="region of interest" description="Disordered" evidence="1">
    <location>
        <begin position="1"/>
        <end position="24"/>
    </location>
</feature>
<keyword evidence="3" id="KW-1185">Reference proteome</keyword>
<reference evidence="2 3" key="1">
    <citation type="journal article" date="2018" name="Evol. Lett.">
        <title>Horizontal gene cluster transfer increased hallucinogenic mushroom diversity.</title>
        <authorList>
            <person name="Reynolds H.T."/>
            <person name="Vijayakumar V."/>
            <person name="Gluck-Thaler E."/>
            <person name="Korotkin H.B."/>
            <person name="Matheny P.B."/>
            <person name="Slot J.C."/>
        </authorList>
    </citation>
    <scope>NUCLEOTIDE SEQUENCE [LARGE SCALE GENOMIC DNA]</scope>
    <source>
        <strain evidence="2 3">2629</strain>
    </source>
</reference>
<dbReference type="EMBL" id="NHTK01000527">
    <property type="protein sequence ID" value="PPR07080.1"/>
    <property type="molecule type" value="Genomic_DNA"/>
</dbReference>
<feature type="compositionally biased region" description="Polar residues" evidence="1">
    <location>
        <begin position="738"/>
        <end position="748"/>
    </location>
</feature>
<feature type="region of interest" description="Disordered" evidence="1">
    <location>
        <begin position="437"/>
        <end position="456"/>
    </location>
</feature>
<dbReference type="Proteomes" id="UP000284842">
    <property type="component" value="Unassembled WGS sequence"/>
</dbReference>
<feature type="compositionally biased region" description="Polar residues" evidence="1">
    <location>
        <begin position="566"/>
        <end position="580"/>
    </location>
</feature>
<feature type="region of interest" description="Disordered" evidence="1">
    <location>
        <begin position="359"/>
        <end position="383"/>
    </location>
</feature>
<feature type="region of interest" description="Disordered" evidence="1">
    <location>
        <begin position="614"/>
        <end position="643"/>
    </location>
</feature>
<feature type="compositionally biased region" description="Low complexity" evidence="1">
    <location>
        <begin position="311"/>
        <end position="324"/>
    </location>
</feature>
<name>A0A409YVQ0_9AGAR</name>
<gene>
    <name evidence="2" type="ORF">CVT24_010981</name>
</gene>
<evidence type="ECO:0000256" key="1">
    <source>
        <dbReference type="SAM" id="MobiDB-lite"/>
    </source>
</evidence>
<feature type="compositionally biased region" description="Polar residues" evidence="1">
    <location>
        <begin position="614"/>
        <end position="629"/>
    </location>
</feature>
<feature type="compositionally biased region" description="Basic and acidic residues" evidence="1">
    <location>
        <begin position="721"/>
        <end position="732"/>
    </location>
</feature>
<protein>
    <submittedName>
        <fullName evidence="2">Uncharacterized protein</fullName>
    </submittedName>
</protein>
<feature type="region of interest" description="Disordered" evidence="1">
    <location>
        <begin position="187"/>
        <end position="228"/>
    </location>
</feature>
<feature type="compositionally biased region" description="Low complexity" evidence="1">
    <location>
        <begin position="205"/>
        <end position="222"/>
    </location>
</feature>
<dbReference type="AlphaFoldDB" id="A0A409YVQ0"/>
<feature type="region of interest" description="Disordered" evidence="1">
    <location>
        <begin position="524"/>
        <end position="580"/>
    </location>
</feature>
<comment type="caution">
    <text evidence="2">The sequence shown here is derived from an EMBL/GenBank/DDBJ whole genome shotgun (WGS) entry which is preliminary data.</text>
</comment>
<evidence type="ECO:0000313" key="3">
    <source>
        <dbReference type="Proteomes" id="UP000284842"/>
    </source>
</evidence>
<feature type="region of interest" description="Disordered" evidence="1">
    <location>
        <begin position="694"/>
        <end position="763"/>
    </location>
</feature>
<accession>A0A409YVQ0</accession>